<dbReference type="RefSeq" id="WP_267652607.1">
    <property type="nucleotide sequence ID" value="NZ_JAOVZR010000001.1"/>
</dbReference>
<accession>A0ABT3Z5E2</accession>
<evidence type="ECO:0000313" key="2">
    <source>
        <dbReference type="Proteomes" id="UP001073227"/>
    </source>
</evidence>
<dbReference type="Proteomes" id="UP001073227">
    <property type="component" value="Unassembled WGS sequence"/>
</dbReference>
<name>A0ABT3Z5E2_9HYPH</name>
<reference evidence="1" key="1">
    <citation type="submission" date="2022-10" db="EMBL/GenBank/DDBJ databases">
        <title>Hoeflea sp. G2-23, isolated from marine algae.</title>
        <authorList>
            <person name="Kristyanto S."/>
            <person name="Kim J.M."/>
            <person name="Jeon C.O."/>
        </authorList>
    </citation>
    <scope>NUCLEOTIDE SEQUENCE</scope>
    <source>
        <strain evidence="1">G2-23</strain>
    </source>
</reference>
<comment type="caution">
    <text evidence="1">The sequence shown here is derived from an EMBL/GenBank/DDBJ whole genome shotgun (WGS) entry which is preliminary data.</text>
</comment>
<organism evidence="1 2">
    <name type="scientific">Hoeflea algicola</name>
    <dbReference type="NCBI Taxonomy" id="2983763"/>
    <lineage>
        <taxon>Bacteria</taxon>
        <taxon>Pseudomonadati</taxon>
        <taxon>Pseudomonadota</taxon>
        <taxon>Alphaproteobacteria</taxon>
        <taxon>Hyphomicrobiales</taxon>
        <taxon>Rhizobiaceae</taxon>
        <taxon>Hoeflea</taxon>
    </lineage>
</organism>
<protein>
    <submittedName>
        <fullName evidence="1">Uncharacterized protein</fullName>
    </submittedName>
</protein>
<keyword evidence="2" id="KW-1185">Reference proteome</keyword>
<gene>
    <name evidence="1" type="ORF">OEG84_04390</name>
</gene>
<proteinExistence type="predicted"/>
<evidence type="ECO:0000313" key="1">
    <source>
        <dbReference type="EMBL" id="MCY0146975.1"/>
    </source>
</evidence>
<sequence length="121" mass="13416">MITRATLSSQVTNFDINVFKPRIELRLRLKNATTKVVVAVGLNIVIKDAFGDEVVNQNGKLDITIPVGQEADGTSFYYWEDNQFIADDPYSRLIGAVEAGTARTEVRVTRAVYQDGSMVAF</sequence>
<dbReference type="EMBL" id="JAOVZR010000001">
    <property type="protein sequence ID" value="MCY0146975.1"/>
    <property type="molecule type" value="Genomic_DNA"/>
</dbReference>